<feature type="compositionally biased region" description="Low complexity" evidence="10">
    <location>
        <begin position="780"/>
        <end position="789"/>
    </location>
</feature>
<feature type="domain" description="Mediator complex subunit 16 C-terminal" evidence="12">
    <location>
        <begin position="849"/>
        <end position="954"/>
    </location>
</feature>
<evidence type="ECO:0000256" key="6">
    <source>
        <dbReference type="ARBA" id="ARBA00023163"/>
    </source>
</evidence>
<dbReference type="InterPro" id="IPR048338">
    <property type="entry name" value="Mediator_Med16"/>
</dbReference>
<comment type="function">
    <text evidence="9">Component of the Mediator complex, a coactivator involved in the regulated transcription of nearly all RNA polymerase II-dependent genes. Mediator functions as a bridge to convey information from gene-specific regulatory proteins to the basal RNA polymerase II transcription machinery. Mediator is recruited to promoters by direct interactions with regulatory proteins and serves as a scaffold for the assembly of a functional preinitiation complex with RNA polymerase II and the general transcription factors.</text>
</comment>
<reference evidence="13 14" key="1">
    <citation type="submission" date="2024-01" db="EMBL/GenBank/DDBJ databases">
        <authorList>
            <person name="Allen C."/>
            <person name="Tagirdzhanova G."/>
        </authorList>
    </citation>
    <scope>NUCLEOTIDE SEQUENCE [LARGE SCALE GENOMIC DNA]</scope>
</reference>
<comment type="caution">
    <text evidence="13">The sequence shown here is derived from an EMBL/GenBank/DDBJ whole genome shotgun (WGS) entry which is preliminary data.</text>
</comment>
<evidence type="ECO:0000313" key="13">
    <source>
        <dbReference type="EMBL" id="CAK7233542.1"/>
    </source>
</evidence>
<evidence type="ECO:0000313" key="14">
    <source>
        <dbReference type="Proteomes" id="UP001642405"/>
    </source>
</evidence>
<evidence type="ECO:0000256" key="2">
    <source>
        <dbReference type="ARBA" id="ARBA00006543"/>
    </source>
</evidence>
<evidence type="ECO:0000256" key="3">
    <source>
        <dbReference type="ARBA" id="ARBA00019614"/>
    </source>
</evidence>
<comment type="subcellular location">
    <subcellularLocation>
        <location evidence="1 9">Nucleus</location>
    </subcellularLocation>
</comment>
<name>A0ABP0CN31_9PEZI</name>
<evidence type="ECO:0000256" key="5">
    <source>
        <dbReference type="ARBA" id="ARBA00023159"/>
    </source>
</evidence>
<dbReference type="Pfam" id="PF20719">
    <property type="entry name" value="Med16_C"/>
    <property type="match status" value="1"/>
</dbReference>
<comment type="subunit">
    <text evidence="9">Component of the Mediator complex.</text>
</comment>
<evidence type="ECO:0000256" key="10">
    <source>
        <dbReference type="SAM" id="MobiDB-lite"/>
    </source>
</evidence>
<keyword evidence="4 9" id="KW-0805">Transcription regulation</keyword>
<feature type="region of interest" description="Disordered" evidence="10">
    <location>
        <begin position="780"/>
        <end position="808"/>
    </location>
</feature>
<dbReference type="InterPro" id="IPR048339">
    <property type="entry name" value="Mediator_Med16_C"/>
</dbReference>
<dbReference type="PANTHER" id="PTHR13224:SF6">
    <property type="entry name" value="MEDIATOR OF RNA POLYMERASE II TRANSCRIPTION SUBUNIT 16"/>
    <property type="match status" value="1"/>
</dbReference>
<organism evidence="13 14">
    <name type="scientific">Sporothrix curviconia</name>
    <dbReference type="NCBI Taxonomy" id="1260050"/>
    <lineage>
        <taxon>Eukaryota</taxon>
        <taxon>Fungi</taxon>
        <taxon>Dikarya</taxon>
        <taxon>Ascomycota</taxon>
        <taxon>Pezizomycotina</taxon>
        <taxon>Sordariomycetes</taxon>
        <taxon>Sordariomycetidae</taxon>
        <taxon>Ophiostomatales</taxon>
        <taxon>Ophiostomataceae</taxon>
        <taxon>Sporothrix</taxon>
    </lineage>
</organism>
<sequence>MTDDIPLILDDAMSGIPGMSGDVQVSLGDVDVDDVDLFGGPVELSLPSHPPPSKQLQICVNEQRIRGCNQRIAWSKQGTLATIGADGQSVDLRYLQTDPETASWGLSEALSHTQFSPMNTHTTFSGGPIVHIAWAAAGHPELAVIDSVGRYNIIHGPAVLEEKGYKYETTFIHASAPYHPNPTKSALLCVTVSGTLRLLFSQSNNMVHDTSMELENITSSDDLATHASICSEKNNLLVAMVTASRQLKVVRAAIGWIPAQSEKQTPHQGQQLNPQLQQKPAAVTTWLQRNDEESQVDISSSQISHIEMLPSAVHPGTNQWIPPLVVSIREYLPTPSTASFTPEPQSIINRWELLVESPQQPLHPAFEQLGFTPSQVSNQQGNQGATRLHRLPTITLNRLVVSVQTIQQGRVICLFFSDGTQQYRDRFTFDEIYNDSNPARISALQHAGFQFVDPTPCLSAALSPTGCSFAQVCEDGKVKWNSLKYVGEDIATSGPDPNYAAVVAALTTAVSTASINQISYDDILATARQFIHRPRFAYEWMTEMIRILKINVDYSEEAHHDQLVRNNTLHICLSILNHLGFHGEFKPRSFYGKFSMLALNMRNIVILITIASNTPGNLKDKINPLDEPDVVDALAGCAKWALDLLAYTCDCIFSLLDDAKFMSFLKGDNFNELVPYLQEKNEVALHLILCSSTRGFLSAACRRLLHLDTMSSRAIQYNELQQQQSGSNGHSALRSALFTSYHKMQRYTSSSLIRVQELDKLLWALGEEIRQTYQSKTGGAAAAAAKKQGQGQGQGQGQAPTPTVDPEAKRFQARCEQALLLANNMPPSFQPLLYKFFDENLRNFRTLNDPAKLYFADYSILEVEDDARSLREKRARHTHIDVFKRVELKLASNSSSNGTAIPPPGHPLPLHPSPSEYLRRCVRCTSIMEDITGTRPGYTFVLAQQRKCSCSGNWGFLPRSTFVG</sequence>
<protein>
    <recommendedName>
        <fullName evidence="3 9">Mediator of RNA polymerase II transcription subunit 16</fullName>
    </recommendedName>
    <alternativeName>
        <fullName evidence="8 9">Mediator complex subunit 16</fullName>
    </alternativeName>
</protein>
<evidence type="ECO:0000256" key="4">
    <source>
        <dbReference type="ARBA" id="ARBA00023015"/>
    </source>
</evidence>
<accession>A0ABP0CN31</accession>
<feature type="domain" description="Mediator complex subunit Med16 N-terminal" evidence="11">
    <location>
        <begin position="153"/>
        <end position="452"/>
    </location>
</feature>
<keyword evidence="14" id="KW-1185">Reference proteome</keyword>
<evidence type="ECO:0000259" key="11">
    <source>
        <dbReference type="Pfam" id="PF11635"/>
    </source>
</evidence>
<evidence type="ECO:0000256" key="1">
    <source>
        <dbReference type="ARBA" id="ARBA00004123"/>
    </source>
</evidence>
<keyword evidence="5 9" id="KW-0010">Activator</keyword>
<dbReference type="Pfam" id="PF11635">
    <property type="entry name" value="Med16_N"/>
    <property type="match status" value="1"/>
</dbReference>
<gene>
    <name evidence="13" type="primary">sin4</name>
    <name evidence="9" type="synonym">MED16</name>
    <name evidence="13" type="ORF">SCUCBS95973_008629</name>
</gene>
<keyword evidence="6 9" id="KW-0804">Transcription</keyword>
<proteinExistence type="inferred from homology"/>
<evidence type="ECO:0000256" key="9">
    <source>
        <dbReference type="RuleBase" id="RU364149"/>
    </source>
</evidence>
<dbReference type="EMBL" id="CAWUHB010000075">
    <property type="protein sequence ID" value="CAK7233542.1"/>
    <property type="molecule type" value="Genomic_DNA"/>
</dbReference>
<keyword evidence="7 9" id="KW-0539">Nucleus</keyword>
<comment type="similarity">
    <text evidence="2 9">Belongs to the Mediator complex subunit 16 family.</text>
</comment>
<evidence type="ECO:0000259" key="12">
    <source>
        <dbReference type="Pfam" id="PF20719"/>
    </source>
</evidence>
<dbReference type="InterPro" id="IPR021665">
    <property type="entry name" value="Mediator_Med16_N"/>
</dbReference>
<evidence type="ECO:0000256" key="7">
    <source>
        <dbReference type="ARBA" id="ARBA00023242"/>
    </source>
</evidence>
<dbReference type="Proteomes" id="UP001642405">
    <property type="component" value="Unassembled WGS sequence"/>
</dbReference>
<dbReference type="PANTHER" id="PTHR13224">
    <property type="entry name" value="THYROID HORMONE RECEPTOR-ASSOCIATED PROTEIN-RELATED"/>
    <property type="match status" value="1"/>
</dbReference>
<evidence type="ECO:0000256" key="8">
    <source>
        <dbReference type="ARBA" id="ARBA00032015"/>
    </source>
</evidence>